<evidence type="ECO:0000256" key="1">
    <source>
        <dbReference type="ARBA" id="ARBA00022729"/>
    </source>
</evidence>
<feature type="domain" description="Outer membrane protein beta-barrel" evidence="3">
    <location>
        <begin position="9"/>
        <end position="214"/>
    </location>
</feature>
<dbReference type="Proteomes" id="UP000184268">
    <property type="component" value="Unassembled WGS sequence"/>
</dbReference>
<evidence type="ECO:0000256" key="2">
    <source>
        <dbReference type="SAM" id="SignalP"/>
    </source>
</evidence>
<name>A0A1M5XU66_9GAMM</name>
<dbReference type="RefSeq" id="WP_067659483.1">
    <property type="nucleotide sequence ID" value="NZ_FQXG01000006.1"/>
</dbReference>
<sequence>MRYRFCLPLLLAGLFSSAQADEGQWFVRPYVGYSLMSDQTGQGADLGQANGAVSVDLDGGFAAGLGLGYRYNANWAVELAWEYRSNDSTTTLASGERFDEGNFASNLFFLNGFYFFDQGQKWVPYLGAGISWAQEVDLDLEQDGIERSFSGDGEFGYQAFAGIEYRFSPTWSLQGEVRYGALSGLTLEGEQEAGRIEDIDYHTTTFQIALRYAF</sequence>
<dbReference type="STRING" id="299255.SAMN02745129_3697"/>
<evidence type="ECO:0000313" key="4">
    <source>
        <dbReference type="EMBL" id="SHI03262.1"/>
    </source>
</evidence>
<protein>
    <submittedName>
        <fullName evidence="4">Opacity protein</fullName>
    </submittedName>
</protein>
<feature type="signal peptide" evidence="2">
    <location>
        <begin position="1"/>
        <end position="20"/>
    </location>
</feature>
<dbReference type="Gene3D" id="2.40.160.20">
    <property type="match status" value="1"/>
</dbReference>
<accession>A0A1M5XU66</accession>
<dbReference type="EMBL" id="FQXG01000006">
    <property type="protein sequence ID" value="SHI03262.1"/>
    <property type="molecule type" value="Genomic_DNA"/>
</dbReference>
<gene>
    <name evidence="4" type="ORF">SAMN02745129_3697</name>
</gene>
<keyword evidence="1 2" id="KW-0732">Signal</keyword>
<dbReference type="Pfam" id="PF13505">
    <property type="entry name" value="OMP_b-brl"/>
    <property type="match status" value="1"/>
</dbReference>
<keyword evidence="5" id="KW-1185">Reference proteome</keyword>
<dbReference type="InterPro" id="IPR027385">
    <property type="entry name" value="Beta-barrel_OMP"/>
</dbReference>
<reference evidence="4 5" key="1">
    <citation type="submission" date="2016-11" db="EMBL/GenBank/DDBJ databases">
        <authorList>
            <person name="Jaros S."/>
            <person name="Januszkiewicz K."/>
            <person name="Wedrychowicz H."/>
        </authorList>
    </citation>
    <scope>NUCLEOTIDE SEQUENCE [LARGE SCALE GENOMIC DNA]</scope>
    <source>
        <strain evidence="4 5">DSM 16917</strain>
    </source>
</reference>
<evidence type="ECO:0000259" key="3">
    <source>
        <dbReference type="Pfam" id="PF13505"/>
    </source>
</evidence>
<proteinExistence type="predicted"/>
<organism evidence="4 5">
    <name type="scientific">Ferrimonas marina</name>
    <dbReference type="NCBI Taxonomy" id="299255"/>
    <lineage>
        <taxon>Bacteria</taxon>
        <taxon>Pseudomonadati</taxon>
        <taxon>Pseudomonadota</taxon>
        <taxon>Gammaproteobacteria</taxon>
        <taxon>Alteromonadales</taxon>
        <taxon>Ferrimonadaceae</taxon>
        <taxon>Ferrimonas</taxon>
    </lineage>
</organism>
<evidence type="ECO:0000313" key="5">
    <source>
        <dbReference type="Proteomes" id="UP000184268"/>
    </source>
</evidence>
<feature type="chain" id="PRO_5009915077" evidence="2">
    <location>
        <begin position="21"/>
        <end position="214"/>
    </location>
</feature>
<dbReference type="OrthoDB" id="6101900at2"/>
<dbReference type="AlphaFoldDB" id="A0A1M5XU66"/>
<dbReference type="SUPFAM" id="SSF56925">
    <property type="entry name" value="OMPA-like"/>
    <property type="match status" value="1"/>
</dbReference>
<dbReference type="InterPro" id="IPR011250">
    <property type="entry name" value="OMP/PagP_B-barrel"/>
</dbReference>